<comment type="similarity">
    <text evidence="2">Belongs to the peptidase A24 family.</text>
</comment>
<protein>
    <submittedName>
        <fullName evidence="10">Leader peptidase PilD</fullName>
    </submittedName>
</protein>
<reference evidence="11" key="1">
    <citation type="submission" date="2008-08" db="EMBL/GenBank/DDBJ databases">
        <title>The complete genome sequence of Coprothermobacter proteolyticus strain ATCC 5245 / DSM 5265 / BT.</title>
        <authorList>
            <person name="Dodson R.J."/>
            <person name="Durkin A.S."/>
            <person name="Wu M."/>
            <person name="Eisen J."/>
            <person name="Sutton G."/>
        </authorList>
    </citation>
    <scope>NUCLEOTIDE SEQUENCE [LARGE SCALE GENOMIC DNA]</scope>
    <source>
        <strain evidence="11">ATCC 35245 / DSM 5265 / OCM 4 / BT</strain>
    </source>
</reference>
<keyword evidence="11" id="KW-1185">Reference proteome</keyword>
<dbReference type="PANTHER" id="PTHR30487:SF0">
    <property type="entry name" value="PREPILIN LEADER PEPTIDASE_N-METHYLTRANSFERASE-RELATED"/>
    <property type="match status" value="1"/>
</dbReference>
<dbReference type="GO" id="GO:0006465">
    <property type="term" value="P:signal peptide processing"/>
    <property type="evidence" value="ECO:0007669"/>
    <property type="project" value="TreeGrafter"/>
</dbReference>
<dbReference type="GO" id="GO:0005886">
    <property type="term" value="C:plasma membrane"/>
    <property type="evidence" value="ECO:0007669"/>
    <property type="project" value="UniProtKB-SubCell"/>
</dbReference>
<feature type="transmembrane region" description="Helical" evidence="7">
    <location>
        <begin position="219"/>
        <end position="240"/>
    </location>
</feature>
<keyword evidence="3" id="KW-1003">Cell membrane</keyword>
<dbReference type="Proteomes" id="UP000001732">
    <property type="component" value="Chromosome"/>
</dbReference>
<evidence type="ECO:0000256" key="1">
    <source>
        <dbReference type="ARBA" id="ARBA00004651"/>
    </source>
</evidence>
<proteinExistence type="inferred from homology"/>
<dbReference type="Gene3D" id="1.20.120.1220">
    <property type="match status" value="1"/>
</dbReference>
<feature type="transmembrane region" description="Helical" evidence="7">
    <location>
        <begin position="84"/>
        <end position="112"/>
    </location>
</feature>
<evidence type="ECO:0000259" key="9">
    <source>
        <dbReference type="Pfam" id="PF06750"/>
    </source>
</evidence>
<organism evidence="10 11">
    <name type="scientific">Coprothermobacter proteolyticus (strain ATCC 35245 / DSM 5265 / OCM 4 / BT)</name>
    <dbReference type="NCBI Taxonomy" id="309798"/>
    <lineage>
        <taxon>Bacteria</taxon>
        <taxon>Pseudomonadati</taxon>
        <taxon>Coprothermobacterota</taxon>
        <taxon>Coprothermobacteria</taxon>
        <taxon>Coprothermobacterales</taxon>
        <taxon>Coprothermobacteraceae</taxon>
        <taxon>Coprothermobacter</taxon>
    </lineage>
</organism>
<evidence type="ECO:0000256" key="3">
    <source>
        <dbReference type="ARBA" id="ARBA00022475"/>
    </source>
</evidence>
<evidence type="ECO:0000313" key="10">
    <source>
        <dbReference type="EMBL" id="ACI17397.1"/>
    </source>
</evidence>
<sequence>MWVNALLFFVVGTVVGSFLNVVIYRLPRNESIAFPPSHCPKCNHKLAPWDLIPILSYLFLEGRCRYCGEPISWQYPVVETITGLLFAVASFLPLPEMIFFIIFVCFSIAISWIDLQTMLIPEVLILPLIAVLVLSRTYTYQWFILTGAFSLFLIHLIIHLIVPDGFGMGDVFYAAAVGLMLSPHLLLVWFVTTYALGTIVGLSLIGLNKMERKTPLPFAPIMFAGTLITYFFGSYIYNWYLTLFL</sequence>
<feature type="domain" description="Prepilin type IV endopeptidase peptidase" evidence="8">
    <location>
        <begin position="101"/>
        <end position="202"/>
    </location>
</feature>
<feature type="domain" description="Prepilin peptidase A24 N-terminal" evidence="9">
    <location>
        <begin position="10"/>
        <end position="89"/>
    </location>
</feature>
<feature type="transmembrane region" description="Helical" evidence="7">
    <location>
        <begin position="118"/>
        <end position="135"/>
    </location>
</feature>
<dbReference type="RefSeq" id="WP_012544049.1">
    <property type="nucleotide sequence ID" value="NC_011295.1"/>
</dbReference>
<evidence type="ECO:0000256" key="2">
    <source>
        <dbReference type="ARBA" id="ARBA00005801"/>
    </source>
</evidence>
<feature type="transmembrane region" description="Helical" evidence="7">
    <location>
        <begin position="142"/>
        <end position="162"/>
    </location>
</feature>
<dbReference type="OrthoDB" id="9789291at2"/>
<dbReference type="InterPro" id="IPR000045">
    <property type="entry name" value="Prepilin_IV_endopep_pep"/>
</dbReference>
<dbReference type="GO" id="GO:0004190">
    <property type="term" value="F:aspartic-type endopeptidase activity"/>
    <property type="evidence" value="ECO:0007669"/>
    <property type="project" value="InterPro"/>
</dbReference>
<dbReference type="EMBL" id="CP001145">
    <property type="protein sequence ID" value="ACI17397.1"/>
    <property type="molecule type" value="Genomic_DNA"/>
</dbReference>
<evidence type="ECO:0000256" key="5">
    <source>
        <dbReference type="ARBA" id="ARBA00022989"/>
    </source>
</evidence>
<dbReference type="Pfam" id="PF01478">
    <property type="entry name" value="Peptidase_A24"/>
    <property type="match status" value="1"/>
</dbReference>
<dbReference type="PANTHER" id="PTHR30487">
    <property type="entry name" value="TYPE 4 PREPILIN-LIKE PROTEINS LEADER PEPTIDE-PROCESSING ENZYME"/>
    <property type="match status" value="1"/>
</dbReference>
<dbReference type="AlphaFoldDB" id="B5Y9A1"/>
<gene>
    <name evidence="10" type="ordered locus">COPRO5265_1030</name>
</gene>
<keyword evidence="4 7" id="KW-0812">Transmembrane</keyword>
<evidence type="ECO:0000313" key="11">
    <source>
        <dbReference type="Proteomes" id="UP000001732"/>
    </source>
</evidence>
<evidence type="ECO:0000259" key="8">
    <source>
        <dbReference type="Pfam" id="PF01478"/>
    </source>
</evidence>
<dbReference type="InterPro" id="IPR010627">
    <property type="entry name" value="Prepilin_pept_A24_N"/>
</dbReference>
<evidence type="ECO:0000256" key="7">
    <source>
        <dbReference type="SAM" id="Phobius"/>
    </source>
</evidence>
<comment type="subcellular location">
    <subcellularLocation>
        <location evidence="1">Cell membrane</location>
        <topology evidence="1">Multi-pass membrane protein</topology>
    </subcellularLocation>
</comment>
<reference evidence="10 11" key="2">
    <citation type="journal article" date="2014" name="Genome Announc.">
        <title>Complete Genome Sequence of Coprothermobacter proteolyticus DSM 5265.</title>
        <authorList>
            <person name="Alexiev A."/>
            <person name="Coil D.A."/>
            <person name="Badger J.H."/>
            <person name="Enticknap J."/>
            <person name="Ward N."/>
            <person name="Robb F.T."/>
            <person name="Eisen J.A."/>
        </authorList>
    </citation>
    <scope>NUCLEOTIDE SEQUENCE [LARGE SCALE GENOMIC DNA]</scope>
    <source>
        <strain evidence="11">ATCC 35245 / DSM 5265 / OCM 4 / BT</strain>
    </source>
</reference>
<keyword evidence="6 7" id="KW-0472">Membrane</keyword>
<dbReference type="STRING" id="309798.COPRO5265_1030"/>
<evidence type="ECO:0000256" key="6">
    <source>
        <dbReference type="ARBA" id="ARBA00023136"/>
    </source>
</evidence>
<dbReference type="eggNOG" id="COG1989">
    <property type="taxonomic scope" value="Bacteria"/>
</dbReference>
<dbReference type="InterPro" id="IPR050882">
    <property type="entry name" value="Prepilin_peptidase/N-MTase"/>
</dbReference>
<feature type="transmembrane region" description="Helical" evidence="7">
    <location>
        <begin position="6"/>
        <end position="26"/>
    </location>
</feature>
<dbReference type="HOGENOM" id="CLU_057101_0_1_9"/>
<feature type="transmembrane region" description="Helical" evidence="7">
    <location>
        <begin position="186"/>
        <end position="207"/>
    </location>
</feature>
<name>B5Y9A1_COPPD</name>
<accession>B5Y9A1</accession>
<keyword evidence="5 7" id="KW-1133">Transmembrane helix</keyword>
<dbReference type="KEGG" id="cpo:COPRO5265_1030"/>
<evidence type="ECO:0000256" key="4">
    <source>
        <dbReference type="ARBA" id="ARBA00022692"/>
    </source>
</evidence>
<dbReference type="Pfam" id="PF06750">
    <property type="entry name" value="A24_N_bact"/>
    <property type="match status" value="1"/>
</dbReference>